<evidence type="ECO:0000313" key="1">
    <source>
        <dbReference type="EMBL" id="CAG8465884.1"/>
    </source>
</evidence>
<sequence length="123" mass="14758">CNLNKKITLQKIYYRPEDYYWTAEKIRDASRRSKYNFLLAEICNWLNKQAIFQVHKPPPRYISQVLFNTIQIPNECHQADILYMPYNKIEKITYMFCFNVVDIAFRYKASVLIRGIIPNINIS</sequence>
<proteinExistence type="predicted"/>
<protein>
    <submittedName>
        <fullName evidence="1">2233_t:CDS:1</fullName>
    </submittedName>
</protein>
<keyword evidence="2" id="KW-1185">Reference proteome</keyword>
<dbReference type="EMBL" id="CAJVPW010000788">
    <property type="protein sequence ID" value="CAG8465884.1"/>
    <property type="molecule type" value="Genomic_DNA"/>
</dbReference>
<feature type="non-terminal residue" evidence="1">
    <location>
        <position position="1"/>
    </location>
</feature>
<evidence type="ECO:0000313" key="2">
    <source>
        <dbReference type="Proteomes" id="UP000789366"/>
    </source>
</evidence>
<name>A0ACA9KCK1_9GLOM</name>
<organism evidence="1 2">
    <name type="scientific">Cetraspora pellucida</name>
    <dbReference type="NCBI Taxonomy" id="1433469"/>
    <lineage>
        <taxon>Eukaryota</taxon>
        <taxon>Fungi</taxon>
        <taxon>Fungi incertae sedis</taxon>
        <taxon>Mucoromycota</taxon>
        <taxon>Glomeromycotina</taxon>
        <taxon>Glomeromycetes</taxon>
        <taxon>Diversisporales</taxon>
        <taxon>Gigasporaceae</taxon>
        <taxon>Cetraspora</taxon>
    </lineage>
</organism>
<comment type="caution">
    <text evidence="1">The sequence shown here is derived from an EMBL/GenBank/DDBJ whole genome shotgun (WGS) entry which is preliminary data.</text>
</comment>
<gene>
    <name evidence="1" type="ORF">SPELUC_LOCUS1469</name>
</gene>
<accession>A0ACA9KCK1</accession>
<dbReference type="Proteomes" id="UP000789366">
    <property type="component" value="Unassembled WGS sequence"/>
</dbReference>
<reference evidence="1" key="1">
    <citation type="submission" date="2021-06" db="EMBL/GenBank/DDBJ databases">
        <authorList>
            <person name="Kallberg Y."/>
            <person name="Tangrot J."/>
            <person name="Rosling A."/>
        </authorList>
    </citation>
    <scope>NUCLEOTIDE SEQUENCE</scope>
    <source>
        <strain evidence="1">28 12/20/2015</strain>
    </source>
</reference>